<dbReference type="PANTHER" id="PTHR48042">
    <property type="entry name" value="ABC TRANSPORTER G FAMILY MEMBER 11"/>
    <property type="match status" value="1"/>
</dbReference>
<gene>
    <name evidence="3" type="primary">ABCG11</name>
    <name evidence="3" type="ORF">CR513_39851</name>
</gene>
<evidence type="ECO:0000256" key="1">
    <source>
        <dbReference type="ARBA" id="ARBA00005814"/>
    </source>
</evidence>
<evidence type="ECO:0000256" key="2">
    <source>
        <dbReference type="ARBA" id="ARBA00022448"/>
    </source>
</evidence>
<sequence length="118" mass="13076">MASHVPSYNSSAATLEIEEACSDAPRRTIGGEGNANWNKNERKEIGICLSWKDVWVTASVGRNGSKTILEGLTGYAKPGQLLAIMGPSGMYQSDTFETPIHCMIFLQFEYQEDHYKDL</sequence>
<keyword evidence="2" id="KW-0813">Transport</keyword>
<organism evidence="3 4">
    <name type="scientific">Mucuna pruriens</name>
    <name type="common">Velvet bean</name>
    <name type="synonym">Dolichos pruriens</name>
    <dbReference type="NCBI Taxonomy" id="157652"/>
    <lineage>
        <taxon>Eukaryota</taxon>
        <taxon>Viridiplantae</taxon>
        <taxon>Streptophyta</taxon>
        <taxon>Embryophyta</taxon>
        <taxon>Tracheophyta</taxon>
        <taxon>Spermatophyta</taxon>
        <taxon>Magnoliopsida</taxon>
        <taxon>eudicotyledons</taxon>
        <taxon>Gunneridae</taxon>
        <taxon>Pentapetalae</taxon>
        <taxon>rosids</taxon>
        <taxon>fabids</taxon>
        <taxon>Fabales</taxon>
        <taxon>Fabaceae</taxon>
        <taxon>Papilionoideae</taxon>
        <taxon>50 kb inversion clade</taxon>
        <taxon>NPAAA clade</taxon>
        <taxon>indigoferoid/millettioid clade</taxon>
        <taxon>Phaseoleae</taxon>
        <taxon>Mucuna</taxon>
    </lineage>
</organism>
<comment type="caution">
    <text evidence="3">The sequence shown here is derived from an EMBL/GenBank/DDBJ whole genome shotgun (WGS) entry which is preliminary data.</text>
</comment>
<dbReference type="PANTHER" id="PTHR48042:SF1">
    <property type="entry name" value="ABC TRANSPORTER G FAMILY MEMBER 11-LIKE"/>
    <property type="match status" value="1"/>
</dbReference>
<feature type="non-terminal residue" evidence="3">
    <location>
        <position position="1"/>
    </location>
</feature>
<protein>
    <submittedName>
        <fullName evidence="3">ABC transporter G family member 11</fullName>
    </submittedName>
</protein>
<keyword evidence="4" id="KW-1185">Reference proteome</keyword>
<dbReference type="Proteomes" id="UP000257109">
    <property type="component" value="Unassembled WGS sequence"/>
</dbReference>
<name>A0A371FNM8_MUCPR</name>
<comment type="similarity">
    <text evidence="1">Belongs to the ABC transporter superfamily. ABCG family. Eye pigment precursor importer (TC 3.A.1.204) subfamily.</text>
</comment>
<evidence type="ECO:0000313" key="4">
    <source>
        <dbReference type="Proteomes" id="UP000257109"/>
    </source>
</evidence>
<dbReference type="InterPro" id="IPR052215">
    <property type="entry name" value="Plant_ABCG"/>
</dbReference>
<dbReference type="AlphaFoldDB" id="A0A371FNM8"/>
<dbReference type="EMBL" id="QJKJ01008461">
    <property type="protein sequence ID" value="RDX79693.1"/>
    <property type="molecule type" value="Genomic_DNA"/>
</dbReference>
<evidence type="ECO:0000313" key="3">
    <source>
        <dbReference type="EMBL" id="RDX79693.1"/>
    </source>
</evidence>
<reference evidence="3" key="1">
    <citation type="submission" date="2018-05" db="EMBL/GenBank/DDBJ databases">
        <title>Draft genome of Mucuna pruriens seed.</title>
        <authorList>
            <person name="Nnadi N.E."/>
            <person name="Vos R."/>
            <person name="Hasami M.H."/>
            <person name="Devisetty U.K."/>
            <person name="Aguiy J.C."/>
        </authorList>
    </citation>
    <scope>NUCLEOTIDE SEQUENCE [LARGE SCALE GENOMIC DNA]</scope>
    <source>
        <strain evidence="3">JCA_2017</strain>
    </source>
</reference>
<accession>A0A371FNM8</accession>
<proteinExistence type="inferred from homology"/>
<dbReference type="OrthoDB" id="1432937at2759"/>
<dbReference type="STRING" id="157652.A0A371FNM8"/>